<reference evidence="1" key="1">
    <citation type="submission" date="2023-04" db="EMBL/GenBank/DDBJ databases">
        <title>Ambrosiozyma monospora NBRC 10751.</title>
        <authorList>
            <person name="Ichikawa N."/>
            <person name="Sato H."/>
            <person name="Tonouchi N."/>
        </authorList>
    </citation>
    <scope>NUCLEOTIDE SEQUENCE</scope>
    <source>
        <strain evidence="1">NBRC 10751</strain>
    </source>
</reference>
<organism evidence="1 2">
    <name type="scientific">Ambrosiozyma monospora</name>
    <name type="common">Yeast</name>
    <name type="synonym">Endomycopsis monosporus</name>
    <dbReference type="NCBI Taxonomy" id="43982"/>
    <lineage>
        <taxon>Eukaryota</taxon>
        <taxon>Fungi</taxon>
        <taxon>Dikarya</taxon>
        <taxon>Ascomycota</taxon>
        <taxon>Saccharomycotina</taxon>
        <taxon>Pichiomycetes</taxon>
        <taxon>Pichiales</taxon>
        <taxon>Pichiaceae</taxon>
        <taxon>Ambrosiozyma</taxon>
    </lineage>
</organism>
<accession>A0ACB5TLB5</accession>
<name>A0ACB5TLB5_AMBMO</name>
<evidence type="ECO:0000313" key="2">
    <source>
        <dbReference type="Proteomes" id="UP001165064"/>
    </source>
</evidence>
<evidence type="ECO:0000313" key="1">
    <source>
        <dbReference type="EMBL" id="GME90407.1"/>
    </source>
</evidence>
<proteinExistence type="predicted"/>
<dbReference type="EMBL" id="BSXS01007816">
    <property type="protein sequence ID" value="GME90407.1"/>
    <property type="molecule type" value="Genomic_DNA"/>
</dbReference>
<sequence length="157" mass="18047">MDEYLLNYYQPMNPTHLDCELKNTMKAIITQQESTLRTVYSRSYGAVDGDIEEVRGIMNDNIDKILTRGENLDVLINKTQTLNTTANSFRRRTVSIKRKFWWSNVKFFALVGGIVLVVIYLLVGLECGLPFYQRCTHPSKPKQPEPPKKGPQFSLSE</sequence>
<protein>
    <submittedName>
        <fullName evidence="1">Unnamed protein product</fullName>
    </submittedName>
</protein>
<gene>
    <name evidence="1" type="ORF">Amon02_000869800</name>
</gene>
<dbReference type="Proteomes" id="UP001165064">
    <property type="component" value="Unassembled WGS sequence"/>
</dbReference>
<keyword evidence="2" id="KW-1185">Reference proteome</keyword>
<comment type="caution">
    <text evidence="1">The sequence shown here is derived from an EMBL/GenBank/DDBJ whole genome shotgun (WGS) entry which is preliminary data.</text>
</comment>